<dbReference type="InterPro" id="IPR036526">
    <property type="entry name" value="C-N_Hydrolase_sf"/>
</dbReference>
<accession>A0ABR7QHG2</accession>
<dbReference type="InterPro" id="IPR052737">
    <property type="entry name" value="Omega-amidase_YafV"/>
</dbReference>
<dbReference type="PROSITE" id="PS50263">
    <property type="entry name" value="CN_HYDROLASE"/>
    <property type="match status" value="1"/>
</dbReference>
<protein>
    <submittedName>
        <fullName evidence="2">Amidohydrolase</fullName>
    </submittedName>
</protein>
<comment type="caution">
    <text evidence="2">The sequence shown here is derived from an EMBL/GenBank/DDBJ whole genome shotgun (WGS) entry which is preliminary data.</text>
</comment>
<keyword evidence="3" id="KW-1185">Reference proteome</keyword>
<name>A0ABR7QHG2_9FLAO</name>
<dbReference type="Pfam" id="PF00795">
    <property type="entry name" value="CN_hydrolase"/>
    <property type="match status" value="1"/>
</dbReference>
<dbReference type="PANTHER" id="PTHR47799">
    <property type="entry name" value="OMEGA-AMIDASE YAFV"/>
    <property type="match status" value="1"/>
</dbReference>
<reference evidence="2 3" key="1">
    <citation type="submission" date="2020-08" db="EMBL/GenBank/DDBJ databases">
        <title>Arenibacter gaetbuli sp. nov., isolated from a sand dune.</title>
        <authorList>
            <person name="Park S."/>
            <person name="Yoon J.-H."/>
        </authorList>
    </citation>
    <scope>NUCLEOTIDE SEQUENCE [LARGE SCALE GENOMIC DNA]</scope>
    <source>
        <strain evidence="2 3">BSSL-BM3</strain>
    </source>
</reference>
<evidence type="ECO:0000313" key="3">
    <source>
        <dbReference type="Proteomes" id="UP000618952"/>
    </source>
</evidence>
<dbReference type="SUPFAM" id="SSF56317">
    <property type="entry name" value="Carbon-nitrogen hydrolase"/>
    <property type="match status" value="1"/>
</dbReference>
<dbReference type="RefSeq" id="WP_187581647.1">
    <property type="nucleotide sequence ID" value="NZ_JACLHY010000001.1"/>
</dbReference>
<gene>
    <name evidence="2" type="ORF">H4O18_01370</name>
</gene>
<dbReference type="Gene3D" id="3.60.110.10">
    <property type="entry name" value="Carbon-nitrogen hydrolase"/>
    <property type="match status" value="1"/>
</dbReference>
<dbReference type="InterPro" id="IPR003010">
    <property type="entry name" value="C-N_Hydrolase"/>
</dbReference>
<organism evidence="2 3">
    <name type="scientific">Arenibacter arenosicollis</name>
    <dbReference type="NCBI Taxonomy" id="2762274"/>
    <lineage>
        <taxon>Bacteria</taxon>
        <taxon>Pseudomonadati</taxon>
        <taxon>Bacteroidota</taxon>
        <taxon>Flavobacteriia</taxon>
        <taxon>Flavobacteriales</taxon>
        <taxon>Flavobacteriaceae</taxon>
        <taxon>Arenibacter</taxon>
    </lineage>
</organism>
<evidence type="ECO:0000313" key="2">
    <source>
        <dbReference type="EMBL" id="MBC8766631.1"/>
    </source>
</evidence>
<dbReference type="NCBIfam" id="NF007757">
    <property type="entry name" value="PRK10438.1"/>
    <property type="match status" value="1"/>
</dbReference>
<dbReference type="CDD" id="cd07575">
    <property type="entry name" value="Xc-1258_like"/>
    <property type="match status" value="1"/>
</dbReference>
<dbReference type="PANTHER" id="PTHR47799:SF1">
    <property type="entry name" value="OMEGA-AMIDASE YAFV"/>
    <property type="match status" value="1"/>
</dbReference>
<evidence type="ECO:0000259" key="1">
    <source>
        <dbReference type="PROSITE" id="PS50263"/>
    </source>
</evidence>
<proteinExistence type="predicted"/>
<sequence length="258" mass="29819">MQMELQVAIIQSSLVWEDPERNRENFSNKLDSISSDVDLIVLPEMFTTAFTMNPQNIAKEEGDKTVKWMLKEAEKKNVALTGSMVFFADGHYYNRLWFVEPNGKLSYYDKRHTFTLAGEDKIYNRGEERIIIEYKGFRICPLICYDLRFPVWARNTENYDILIYVANWPTPRINAWDALLKARAIENMAYVIGVNRTGADTTGHNYPGHSTVIDVLGSPVVFSEEETVLYATLSKKHISEAREKLKFLDDRDHFSLKG</sequence>
<dbReference type="EMBL" id="JACLHY010000001">
    <property type="protein sequence ID" value="MBC8766631.1"/>
    <property type="molecule type" value="Genomic_DNA"/>
</dbReference>
<dbReference type="Proteomes" id="UP000618952">
    <property type="component" value="Unassembled WGS sequence"/>
</dbReference>
<feature type="domain" description="CN hydrolase" evidence="1">
    <location>
        <begin position="5"/>
        <end position="235"/>
    </location>
</feature>